<reference evidence="1 2" key="1">
    <citation type="journal article" date="2018" name="Mol. Biol. Evol.">
        <title>Broad Genomic Sampling Reveals a Smut Pathogenic Ancestry of the Fungal Clade Ustilaginomycotina.</title>
        <authorList>
            <person name="Kijpornyongpan T."/>
            <person name="Mondo S.J."/>
            <person name="Barry K."/>
            <person name="Sandor L."/>
            <person name="Lee J."/>
            <person name="Lipzen A."/>
            <person name="Pangilinan J."/>
            <person name="LaButti K."/>
            <person name="Hainaut M."/>
            <person name="Henrissat B."/>
            <person name="Grigoriev I.V."/>
            <person name="Spatafora J.W."/>
            <person name="Aime M.C."/>
        </authorList>
    </citation>
    <scope>NUCLEOTIDE SEQUENCE [LARGE SCALE GENOMIC DNA]</scope>
    <source>
        <strain evidence="1 2">SA 807</strain>
    </source>
</reference>
<keyword evidence="2" id="KW-1185">Reference proteome</keyword>
<dbReference type="Proteomes" id="UP000245626">
    <property type="component" value="Unassembled WGS sequence"/>
</dbReference>
<name>A0ACD0P0E0_9BASI</name>
<evidence type="ECO:0000313" key="2">
    <source>
        <dbReference type="Proteomes" id="UP000245626"/>
    </source>
</evidence>
<sequence length="453" mass="51149">MKPSVYADTVIIAEKSHDAYQLAHLFTLSGPIPQALLQNLGDPRPNKILFHLRKCQGYLTSPWEEMCQHQLLALYHLSIASSFPLGSSPDALDPQGKTQAERLSEACDAINVIVTAFLRHFSSLNPGRWALPLLRTLLLNLRWISIQADAATTLVNQSNLHSASNANHAAPPTDSRPSQKRLEECARQLNKAFTACVADRNPDLAESKKWGTYDVVGMVFKTYFKLKSISLCKNILRALSAGGLPPLQEYPRAQQVTFRYFVGVLAFLGEEYAKAEADLDFAFRNCHKRAFKNQELILTYLVPARLVRGSLPSEELLSRFPRLSHLYSNLIQSFRKGDVRSFDQELSSPAKEKSLVKLGTYLSMERSREGCLRGLFRRVWLAKKKETRLKIDDFWLALKFVGMQVSKEEAEWYIANMIFKGYMKGYIAHERGMLVLSAKEAFPNLGTFTVPTS</sequence>
<dbReference type="EMBL" id="KZ819839">
    <property type="protein sequence ID" value="PWN51492.1"/>
    <property type="molecule type" value="Genomic_DNA"/>
</dbReference>
<accession>A0ACD0P0E0</accession>
<gene>
    <name evidence="1" type="ORF">IE53DRAFT_386127</name>
</gene>
<evidence type="ECO:0000313" key="1">
    <source>
        <dbReference type="EMBL" id="PWN51492.1"/>
    </source>
</evidence>
<proteinExistence type="predicted"/>
<organism evidence="1 2">
    <name type="scientific">Violaceomyces palustris</name>
    <dbReference type="NCBI Taxonomy" id="1673888"/>
    <lineage>
        <taxon>Eukaryota</taxon>
        <taxon>Fungi</taxon>
        <taxon>Dikarya</taxon>
        <taxon>Basidiomycota</taxon>
        <taxon>Ustilaginomycotina</taxon>
        <taxon>Ustilaginomycetes</taxon>
        <taxon>Violaceomycetales</taxon>
        <taxon>Violaceomycetaceae</taxon>
        <taxon>Violaceomyces</taxon>
    </lineage>
</organism>
<protein>
    <submittedName>
        <fullName evidence="1">Protein CSN12</fullName>
    </submittedName>
</protein>